<dbReference type="PIRSF" id="PIRSF029730">
    <property type="entry name" value="UCP029730"/>
    <property type="match status" value="1"/>
</dbReference>
<name>A0A285RPY5_9RHOB</name>
<protein>
    <submittedName>
        <fullName evidence="2">Predicted N-formylglutamate amidohydrolase</fullName>
    </submittedName>
</protein>
<dbReference type="EMBL" id="OBMT01000001">
    <property type="protein sequence ID" value="SOB94472.1"/>
    <property type="molecule type" value="Genomic_DNA"/>
</dbReference>
<gene>
    <name evidence="2" type="ORF">SAMN05877831_101467</name>
</gene>
<dbReference type="AlphaFoldDB" id="A0A285RPY5"/>
<dbReference type="Pfam" id="PF05013">
    <property type="entry name" value="FGase"/>
    <property type="match status" value="1"/>
</dbReference>
<organism evidence="2 3">
    <name type="scientific">Rhodobacter maris</name>
    <dbReference type="NCBI Taxonomy" id="446682"/>
    <lineage>
        <taxon>Bacteria</taxon>
        <taxon>Pseudomonadati</taxon>
        <taxon>Pseudomonadota</taxon>
        <taxon>Alphaproteobacteria</taxon>
        <taxon>Rhodobacterales</taxon>
        <taxon>Rhodobacter group</taxon>
        <taxon>Rhodobacter</taxon>
    </lineage>
</organism>
<dbReference type="InterPro" id="IPR011227">
    <property type="entry name" value="UCP029730"/>
</dbReference>
<proteinExistence type="predicted"/>
<keyword evidence="2" id="KW-0378">Hydrolase</keyword>
<evidence type="ECO:0000313" key="3">
    <source>
        <dbReference type="Proteomes" id="UP000219111"/>
    </source>
</evidence>
<accession>A0A285RPY5</accession>
<keyword evidence="3" id="KW-1185">Reference proteome</keyword>
<dbReference type="SUPFAM" id="SSF53187">
    <property type="entry name" value="Zn-dependent exopeptidases"/>
    <property type="match status" value="1"/>
</dbReference>
<dbReference type="InterPro" id="IPR007709">
    <property type="entry name" value="N-FG_amidohydro"/>
</dbReference>
<reference evidence="3" key="1">
    <citation type="submission" date="2017-08" db="EMBL/GenBank/DDBJ databases">
        <authorList>
            <person name="Varghese N."/>
            <person name="Submissions S."/>
        </authorList>
    </citation>
    <scope>NUCLEOTIDE SEQUENCE [LARGE SCALE GENOMIC DNA]</scope>
    <source>
        <strain evidence="3">JA276</strain>
    </source>
</reference>
<sequence>MPQKVAQGNWHSGPSGRKSVVKHNDKETMTAPAAFHRITENRPSRWLVTIDHATNRVPDWVAGGDLGIDPAEMGRHIAYDIGALGLGLSLADHLAAPVVWSDFSRLVIDPNRGEDDPTLVMQLYDGTVIAANRAISAAGVEERLDRLHRPYHDALETLAAARPDRVICAIHSFTPQLRGRAPRPWEVGVLHSHLDSRLALPLIAALAQAGICVGDNEPYSGHLVGDSVDRHALGPGRPNVLIELRQDLIADESGQKFWAARLAPILVAALQTSTL</sequence>
<evidence type="ECO:0000313" key="2">
    <source>
        <dbReference type="EMBL" id="SOB94472.1"/>
    </source>
</evidence>
<feature type="region of interest" description="Disordered" evidence="1">
    <location>
        <begin position="1"/>
        <end position="24"/>
    </location>
</feature>
<dbReference type="GO" id="GO:0016787">
    <property type="term" value="F:hydrolase activity"/>
    <property type="evidence" value="ECO:0007669"/>
    <property type="project" value="UniProtKB-KW"/>
</dbReference>
<dbReference type="Gene3D" id="3.40.630.40">
    <property type="entry name" value="Zn-dependent exopeptidases"/>
    <property type="match status" value="1"/>
</dbReference>
<dbReference type="Proteomes" id="UP000219111">
    <property type="component" value="Unassembled WGS sequence"/>
</dbReference>
<evidence type="ECO:0000256" key="1">
    <source>
        <dbReference type="SAM" id="MobiDB-lite"/>
    </source>
</evidence>